<comment type="similarity">
    <text evidence="3">Belongs to the class-III pyridoxal-phosphate-dependent aminotransferase family.</text>
</comment>
<dbReference type="InterPro" id="IPR015424">
    <property type="entry name" value="PyrdxlP-dep_Trfase"/>
</dbReference>
<dbReference type="NCBIfam" id="NF041362">
    <property type="entry name" value="GntE_guanitoxin"/>
    <property type="match status" value="1"/>
</dbReference>
<evidence type="ECO:0000313" key="4">
    <source>
        <dbReference type="EMBL" id="PJF47981.1"/>
    </source>
</evidence>
<accession>A0A2M8QDV1</accession>
<dbReference type="Pfam" id="PF00202">
    <property type="entry name" value="Aminotran_3"/>
    <property type="match status" value="1"/>
</dbReference>
<sequence length="482" mass="52986">MFRDKYLTELPMESLVKPAMGSMAADVVAMAPAGEAPRVVSAGARPATQRDLWYARARAVMPWGVSSNFRYWSDADTPVIARGKGAYIWDVDGKRYIDYRLGFGPVILGHAYEAVTQAVFEAMQDGNTFAFTNVYEVRAAERICRMTGVDKVRFTNSGSESTMHALRIARAHTNRERFIKFEGCYHGAHDYVMWSTSDSPVSAMGSRRSPIPVSTSSGIPSDVRKWVITLPFNDFAMLERTVRDHGHSIAAILVEPMMGNMASIMPAKGWLEFIRKLCDDYGIVMILDEVKTGFRIAPGGAQQFFGVRADLVTYAKAMGNGFPIGAIGGKEEFMMTIEPGAVGHGGTYCGNVVSVAACDAVLRVMEEEPVFETIHARGLRLMAGIQEILNRFGIPHSLTGVPAMFGLIIGNDESTDKPSDHRSAERFANDALMDAIFEGLYARGIMPDPDYGEPWFLCYALSEADVDETLQAYEDAVKAALR</sequence>
<dbReference type="PANTHER" id="PTHR43713:SF3">
    <property type="entry name" value="GLUTAMATE-1-SEMIALDEHYDE 2,1-AMINOMUTASE 1, CHLOROPLASTIC-RELATED"/>
    <property type="match status" value="1"/>
</dbReference>
<dbReference type="PROSITE" id="PS00600">
    <property type="entry name" value="AA_TRANSFER_CLASS_3"/>
    <property type="match status" value="1"/>
</dbReference>
<dbReference type="InterPro" id="IPR015422">
    <property type="entry name" value="PyrdxlP-dep_Trfase_small"/>
</dbReference>
<dbReference type="Gene3D" id="3.90.1150.10">
    <property type="entry name" value="Aspartate Aminotransferase, domain 1"/>
    <property type="match status" value="1"/>
</dbReference>
<dbReference type="EMBL" id="PGTN01000028">
    <property type="protein sequence ID" value="PJF47981.1"/>
    <property type="molecule type" value="Genomic_DNA"/>
</dbReference>
<dbReference type="EC" id="5.4.3.8" evidence="4"/>
<dbReference type="InterPro" id="IPR015421">
    <property type="entry name" value="PyrdxlP-dep_Trfase_major"/>
</dbReference>
<organism evidence="4 5">
    <name type="scientific">Candidatus Thermofonsia Clade 3 bacterium</name>
    <dbReference type="NCBI Taxonomy" id="2364212"/>
    <lineage>
        <taxon>Bacteria</taxon>
        <taxon>Bacillati</taxon>
        <taxon>Chloroflexota</taxon>
        <taxon>Candidatus Thermofontia</taxon>
        <taxon>Candidatus Thermofonsia Clade 3</taxon>
    </lineage>
</organism>
<gene>
    <name evidence="4" type="ORF">CUN48_05915</name>
</gene>
<dbReference type="SUPFAM" id="SSF53383">
    <property type="entry name" value="PLP-dependent transferases"/>
    <property type="match status" value="1"/>
</dbReference>
<proteinExistence type="inferred from homology"/>
<reference evidence="4 5" key="1">
    <citation type="submission" date="2017-11" db="EMBL/GenBank/DDBJ databases">
        <title>Evolution of Phototrophy in the Chloroflexi Phylum Driven by Horizontal Gene Transfer.</title>
        <authorList>
            <person name="Ward L.M."/>
            <person name="Hemp J."/>
            <person name="Shih P.M."/>
            <person name="Mcglynn S.E."/>
            <person name="Fischer W."/>
        </authorList>
    </citation>
    <scope>NUCLEOTIDE SEQUENCE [LARGE SCALE GENOMIC DNA]</scope>
    <source>
        <strain evidence="4">JP3_7</strain>
    </source>
</reference>
<protein>
    <submittedName>
        <fullName evidence="4">Aspartate aminotransferase family protein</fullName>
        <ecNumber evidence="4">5.4.3.8</ecNumber>
    </submittedName>
</protein>
<dbReference type="CDD" id="cd00610">
    <property type="entry name" value="OAT_like"/>
    <property type="match status" value="1"/>
</dbReference>
<dbReference type="GO" id="GO:0030170">
    <property type="term" value="F:pyridoxal phosphate binding"/>
    <property type="evidence" value="ECO:0007669"/>
    <property type="project" value="InterPro"/>
</dbReference>
<evidence type="ECO:0000256" key="2">
    <source>
        <dbReference type="ARBA" id="ARBA00022898"/>
    </source>
</evidence>
<dbReference type="InterPro" id="IPR049704">
    <property type="entry name" value="Aminotrans_3_PPA_site"/>
</dbReference>
<dbReference type="Proteomes" id="UP000230790">
    <property type="component" value="Unassembled WGS sequence"/>
</dbReference>
<keyword evidence="2 3" id="KW-0663">Pyridoxal phosphate</keyword>
<keyword evidence="4" id="KW-0413">Isomerase</keyword>
<dbReference type="PANTHER" id="PTHR43713">
    <property type="entry name" value="GLUTAMATE-1-SEMIALDEHYDE 2,1-AMINOMUTASE"/>
    <property type="match status" value="1"/>
</dbReference>
<keyword evidence="4" id="KW-0032">Aminotransferase</keyword>
<dbReference type="GO" id="GO:0008483">
    <property type="term" value="F:transaminase activity"/>
    <property type="evidence" value="ECO:0007669"/>
    <property type="project" value="UniProtKB-KW"/>
</dbReference>
<evidence type="ECO:0000256" key="3">
    <source>
        <dbReference type="RuleBase" id="RU003560"/>
    </source>
</evidence>
<dbReference type="AlphaFoldDB" id="A0A2M8QDV1"/>
<comment type="cofactor">
    <cofactor evidence="1">
        <name>pyridoxal 5'-phosphate</name>
        <dbReference type="ChEBI" id="CHEBI:597326"/>
    </cofactor>
</comment>
<keyword evidence="4" id="KW-0808">Transferase</keyword>
<dbReference type="Gene3D" id="3.40.640.10">
    <property type="entry name" value="Type I PLP-dependent aspartate aminotransferase-like (Major domain)"/>
    <property type="match status" value="1"/>
</dbReference>
<evidence type="ECO:0000313" key="5">
    <source>
        <dbReference type="Proteomes" id="UP000230790"/>
    </source>
</evidence>
<comment type="caution">
    <text evidence="4">The sequence shown here is derived from an EMBL/GenBank/DDBJ whole genome shotgun (WGS) entry which is preliminary data.</text>
</comment>
<name>A0A2M8QDV1_9CHLR</name>
<evidence type="ECO:0000256" key="1">
    <source>
        <dbReference type="ARBA" id="ARBA00001933"/>
    </source>
</evidence>
<dbReference type="InterPro" id="IPR005814">
    <property type="entry name" value="Aminotrans_3"/>
</dbReference>
<dbReference type="GO" id="GO:0042286">
    <property type="term" value="F:glutamate-1-semialdehyde 2,1-aminomutase activity"/>
    <property type="evidence" value="ECO:0007669"/>
    <property type="project" value="UniProtKB-EC"/>
</dbReference>